<evidence type="ECO:0000256" key="1">
    <source>
        <dbReference type="ARBA" id="ARBA00018517"/>
    </source>
</evidence>
<dbReference type="Pfam" id="PF09445">
    <property type="entry name" value="Methyltransf_15"/>
    <property type="match status" value="1"/>
</dbReference>
<accession>A0A7S2WAV5</accession>
<evidence type="ECO:0000256" key="2">
    <source>
        <dbReference type="ARBA" id="ARBA00025783"/>
    </source>
</evidence>
<gene>
    <name evidence="9" type="ORF">QSP1433_LOCUS5562</name>
</gene>
<evidence type="ECO:0000256" key="6">
    <source>
        <dbReference type="ARBA" id="ARBA00049075"/>
    </source>
</evidence>
<evidence type="ECO:0000313" key="9">
    <source>
        <dbReference type="EMBL" id="CAD9676853.1"/>
    </source>
</evidence>
<dbReference type="GO" id="GO:0005634">
    <property type="term" value="C:nucleus"/>
    <property type="evidence" value="ECO:0007669"/>
    <property type="project" value="TreeGrafter"/>
</dbReference>
<dbReference type="InterPro" id="IPR029063">
    <property type="entry name" value="SAM-dependent_MTases_sf"/>
</dbReference>
<evidence type="ECO:0000256" key="4">
    <source>
        <dbReference type="ARBA" id="ARBA00048740"/>
    </source>
</evidence>
<evidence type="ECO:0000256" key="5">
    <source>
        <dbReference type="ARBA" id="ARBA00048763"/>
    </source>
</evidence>
<dbReference type="AlphaFoldDB" id="A0A7S2WAV5"/>
<dbReference type="PANTHER" id="PTHR14741:SF32">
    <property type="entry name" value="TRIMETHYLGUANOSINE SYNTHASE"/>
    <property type="match status" value="1"/>
</dbReference>
<dbReference type="GO" id="GO:0071164">
    <property type="term" value="F:RNA cap trimethylguanosine synthase activity"/>
    <property type="evidence" value="ECO:0007669"/>
    <property type="project" value="TreeGrafter"/>
</dbReference>
<dbReference type="SUPFAM" id="SSF53335">
    <property type="entry name" value="S-adenosyl-L-methionine-dependent methyltransferases"/>
    <property type="match status" value="1"/>
</dbReference>
<organism evidence="9">
    <name type="scientific">Mucochytrium quahogii</name>
    <dbReference type="NCBI Taxonomy" id="96639"/>
    <lineage>
        <taxon>Eukaryota</taxon>
        <taxon>Sar</taxon>
        <taxon>Stramenopiles</taxon>
        <taxon>Bigyra</taxon>
        <taxon>Labyrinthulomycetes</taxon>
        <taxon>Thraustochytrida</taxon>
        <taxon>Thraustochytriidae</taxon>
        <taxon>Mucochytrium</taxon>
    </lineage>
</organism>
<comment type="catalytic activity">
    <reaction evidence="5">
        <text>a 5'-end (N(2),N(7)-dimethyl 5'-triphosphoguanosine)-ribonucleoside in snRNA + S-adenosyl-L-methionine = a 5'-end (N(2),N(2),N(7)-trimethyl 5'-triphosphoguanosine)-ribonucleoside in snRNA + S-adenosyl-L-homocysteine + H(+)</text>
        <dbReference type="Rhea" id="RHEA:78479"/>
        <dbReference type="Rhea" id="RHEA-COMP:19087"/>
        <dbReference type="Rhea" id="RHEA-COMP:19089"/>
        <dbReference type="ChEBI" id="CHEBI:15378"/>
        <dbReference type="ChEBI" id="CHEBI:57856"/>
        <dbReference type="ChEBI" id="CHEBI:59789"/>
        <dbReference type="ChEBI" id="CHEBI:167623"/>
        <dbReference type="ChEBI" id="CHEBI:172880"/>
    </reaction>
    <physiologicalReaction direction="left-to-right" evidence="5">
        <dbReference type="Rhea" id="RHEA:78480"/>
    </physiologicalReaction>
</comment>
<dbReference type="Gene3D" id="3.40.50.150">
    <property type="entry name" value="Vaccinia Virus protein VP39"/>
    <property type="match status" value="1"/>
</dbReference>
<dbReference type="EMBL" id="HBHK01009020">
    <property type="protein sequence ID" value="CAD9676853.1"/>
    <property type="molecule type" value="Transcribed_RNA"/>
</dbReference>
<evidence type="ECO:0000256" key="3">
    <source>
        <dbReference type="ARBA" id="ARBA00047418"/>
    </source>
</evidence>
<proteinExistence type="inferred from homology"/>
<comment type="similarity">
    <text evidence="2">Belongs to the methyltransferase superfamily. Trimethylguanosine synthase family.</text>
</comment>
<feature type="region of interest" description="Disordered" evidence="8">
    <location>
        <begin position="1"/>
        <end position="46"/>
    </location>
</feature>
<dbReference type="PANTHER" id="PTHR14741">
    <property type="entry name" value="S-ADENOSYLMETHIONINE-DEPENDENT METHYLTRANSFERASE RELATED"/>
    <property type="match status" value="1"/>
</dbReference>
<comment type="catalytic activity">
    <reaction evidence="6">
        <text>a 5'-end (N(7)-methyl 5'-triphosphoguanosine)-ribonucleoside in snRNA + S-adenosyl-L-methionine = a 5'-end (N(2),N(7)-dimethyl 5'-triphosphoguanosine)-ribonucleoside in snRNA + S-adenosyl-L-homocysteine + H(+)</text>
        <dbReference type="Rhea" id="RHEA:78471"/>
        <dbReference type="Rhea" id="RHEA-COMP:19085"/>
        <dbReference type="Rhea" id="RHEA-COMP:19087"/>
        <dbReference type="ChEBI" id="CHEBI:15378"/>
        <dbReference type="ChEBI" id="CHEBI:57856"/>
        <dbReference type="ChEBI" id="CHEBI:59789"/>
        <dbReference type="ChEBI" id="CHEBI:156461"/>
        <dbReference type="ChEBI" id="CHEBI:172880"/>
    </reaction>
    <physiologicalReaction direction="left-to-right" evidence="6">
        <dbReference type="Rhea" id="RHEA:78472"/>
    </physiologicalReaction>
</comment>
<comment type="catalytic activity">
    <reaction evidence="3">
        <text>a 5'-end (N(2),N(7)-dimethyl 5'-triphosphoguanosine)-ribonucleoside in snoRNA + S-adenosyl-L-methionine = a 5'-end (N(2),N(2),N(7)-trimethyl 5'-triphosphoguanosine)-ribonucleoside in snoRNA + S-adenosyl-L-homocysteine + H(+)</text>
        <dbReference type="Rhea" id="RHEA:78507"/>
        <dbReference type="Rhea" id="RHEA-COMP:19088"/>
        <dbReference type="Rhea" id="RHEA-COMP:19090"/>
        <dbReference type="ChEBI" id="CHEBI:15378"/>
        <dbReference type="ChEBI" id="CHEBI:57856"/>
        <dbReference type="ChEBI" id="CHEBI:59789"/>
        <dbReference type="ChEBI" id="CHEBI:167623"/>
        <dbReference type="ChEBI" id="CHEBI:172880"/>
    </reaction>
    <physiologicalReaction direction="left-to-right" evidence="3">
        <dbReference type="Rhea" id="RHEA:78508"/>
    </physiologicalReaction>
</comment>
<comment type="catalytic activity">
    <reaction evidence="4">
        <text>a 5'-end (N(7)-methyl 5'-triphosphoguanosine)-ribonucleoside in snoRNA + S-adenosyl-L-methionine = a 5'-end (N(2),N(7)-dimethyl 5'-triphosphoguanosine)-ribonucleoside in snoRNA + S-adenosyl-L-homocysteine + H(+)</text>
        <dbReference type="Rhea" id="RHEA:78475"/>
        <dbReference type="Rhea" id="RHEA-COMP:19086"/>
        <dbReference type="Rhea" id="RHEA-COMP:19088"/>
        <dbReference type="ChEBI" id="CHEBI:15378"/>
        <dbReference type="ChEBI" id="CHEBI:57856"/>
        <dbReference type="ChEBI" id="CHEBI:59789"/>
        <dbReference type="ChEBI" id="CHEBI:156461"/>
        <dbReference type="ChEBI" id="CHEBI:172880"/>
    </reaction>
    <physiologicalReaction direction="left-to-right" evidence="4">
        <dbReference type="Rhea" id="RHEA:78476"/>
    </physiologicalReaction>
</comment>
<protein>
    <recommendedName>
        <fullName evidence="1">Trimethylguanosine synthase</fullName>
    </recommendedName>
    <alternativeName>
        <fullName evidence="7">Cap-specific guanine-N(2) methyltransferase</fullName>
    </alternativeName>
</protein>
<dbReference type="InterPro" id="IPR019012">
    <property type="entry name" value="RNA_cap_Gua-N2-MeTrfase"/>
</dbReference>
<reference evidence="9" key="1">
    <citation type="submission" date="2021-01" db="EMBL/GenBank/DDBJ databases">
        <authorList>
            <person name="Corre E."/>
            <person name="Pelletier E."/>
            <person name="Niang G."/>
            <person name="Scheremetjew M."/>
            <person name="Finn R."/>
            <person name="Kale V."/>
            <person name="Holt S."/>
            <person name="Cochrane G."/>
            <person name="Meng A."/>
            <person name="Brown T."/>
            <person name="Cohen L."/>
        </authorList>
    </citation>
    <scope>NUCLEOTIDE SEQUENCE</scope>
    <source>
        <strain evidence="9">NY070348D</strain>
    </source>
</reference>
<evidence type="ECO:0000256" key="7">
    <source>
        <dbReference type="ARBA" id="ARBA00049790"/>
    </source>
</evidence>
<name>A0A7S2WAV5_9STRA</name>
<sequence length="380" mass="42132">MKSGGCRPPPGFEPAVATSTKDDKGKLSSTGNETGGVKGEGWQSGEDTVFVGNGKSVFDEPTSQEYYERDFESFFPGANSAKGNLLSSDGTAGYGGCEYNIKVLDRNSAPKTKKYKWNYLWSYLPRELLCKIQMDEVATFSVTDMRTAERMTEELLNLEGITEMSKITDCTACVGGNTLSFARAFRHVNAVELDPMRCAMLRNNLSICIRHAHVQICDGCGNMTVTCKCDQETATYRSSVSSSEYANSEKQDEEGEQDVQLRPIIGTVSIFEGDCLKVCASLQQDILFVDPPWGGKRYSSRETIELFLSSRSLDEVCGELSKFAKYLALKVPHNADLEKTLQCEGCTLIKIVELGKMKMIVLEYSKSLSEDQLNFLSQWL</sequence>
<evidence type="ECO:0000256" key="8">
    <source>
        <dbReference type="SAM" id="MobiDB-lite"/>
    </source>
</evidence>